<dbReference type="AlphaFoldDB" id="A0A067JHC3"/>
<keyword evidence="3" id="KW-1185">Reference proteome</keyword>
<dbReference type="PANTHER" id="PTHR33511">
    <property type="entry name" value="OS06G0632400 PROTEIN"/>
    <property type="match status" value="1"/>
</dbReference>
<dbReference type="EMBL" id="KK915213">
    <property type="protein sequence ID" value="KDP23331.1"/>
    <property type="molecule type" value="Genomic_DNA"/>
</dbReference>
<proteinExistence type="predicted"/>
<sequence length="88" mass="10144">MGGNNRQNKKSSLSFAAAFNIFKSRRTRRVEDNNDDVPSTRRVFPSDEDGRGPWRVADPRIDTKTSAFIAHFHATRFSESDRQIYQPN</sequence>
<protein>
    <submittedName>
        <fullName evidence="2">Uncharacterized protein</fullName>
    </submittedName>
</protein>
<evidence type="ECO:0000313" key="2">
    <source>
        <dbReference type="EMBL" id="KDP23331.1"/>
    </source>
</evidence>
<organism evidence="2 3">
    <name type="scientific">Jatropha curcas</name>
    <name type="common">Barbados nut</name>
    <dbReference type="NCBI Taxonomy" id="180498"/>
    <lineage>
        <taxon>Eukaryota</taxon>
        <taxon>Viridiplantae</taxon>
        <taxon>Streptophyta</taxon>
        <taxon>Embryophyta</taxon>
        <taxon>Tracheophyta</taxon>
        <taxon>Spermatophyta</taxon>
        <taxon>Magnoliopsida</taxon>
        <taxon>eudicotyledons</taxon>
        <taxon>Gunneridae</taxon>
        <taxon>Pentapetalae</taxon>
        <taxon>rosids</taxon>
        <taxon>fabids</taxon>
        <taxon>Malpighiales</taxon>
        <taxon>Euphorbiaceae</taxon>
        <taxon>Crotonoideae</taxon>
        <taxon>Jatropheae</taxon>
        <taxon>Jatropha</taxon>
    </lineage>
</organism>
<reference evidence="2 3" key="1">
    <citation type="journal article" date="2014" name="PLoS ONE">
        <title>Global Analysis of Gene Expression Profiles in Physic Nut (Jatropha curcas L.) Seedlings Exposed to Salt Stress.</title>
        <authorList>
            <person name="Zhang L."/>
            <person name="Zhang C."/>
            <person name="Wu P."/>
            <person name="Chen Y."/>
            <person name="Li M."/>
            <person name="Jiang H."/>
            <person name="Wu G."/>
        </authorList>
    </citation>
    <scope>NUCLEOTIDE SEQUENCE [LARGE SCALE GENOMIC DNA]</scope>
    <source>
        <strain evidence="3">cv. GZQX0401</strain>
        <tissue evidence="2">Young leaves</tissue>
    </source>
</reference>
<feature type="region of interest" description="Disordered" evidence="1">
    <location>
        <begin position="28"/>
        <end position="58"/>
    </location>
</feature>
<name>A0A067JHC3_JATCU</name>
<dbReference type="OrthoDB" id="847418at2759"/>
<dbReference type="Proteomes" id="UP000027138">
    <property type="component" value="Unassembled WGS sequence"/>
</dbReference>
<evidence type="ECO:0000256" key="1">
    <source>
        <dbReference type="SAM" id="MobiDB-lite"/>
    </source>
</evidence>
<feature type="compositionally biased region" description="Basic and acidic residues" evidence="1">
    <location>
        <begin position="44"/>
        <end position="58"/>
    </location>
</feature>
<accession>A0A067JHC3</accession>
<gene>
    <name evidence="2" type="ORF">JCGZ_23164</name>
</gene>
<evidence type="ECO:0000313" key="3">
    <source>
        <dbReference type="Proteomes" id="UP000027138"/>
    </source>
</evidence>